<keyword evidence="3" id="KW-0560">Oxidoreductase</keyword>
<comment type="caution">
    <text evidence="5">The sequence shown here is derived from an EMBL/GenBank/DDBJ whole genome shotgun (WGS) entry which is preliminary data.</text>
</comment>
<evidence type="ECO:0000256" key="2">
    <source>
        <dbReference type="ARBA" id="ARBA00022827"/>
    </source>
</evidence>
<dbReference type="PRINTS" id="PR00420">
    <property type="entry name" value="RNGMNOXGNASE"/>
</dbReference>
<dbReference type="GO" id="GO:0016491">
    <property type="term" value="F:oxidoreductase activity"/>
    <property type="evidence" value="ECO:0007669"/>
    <property type="project" value="UniProtKB-KW"/>
</dbReference>
<keyword evidence="1" id="KW-0285">Flavoprotein</keyword>
<keyword evidence="2" id="KW-0274">FAD</keyword>
<name>A0AA38WWX2_9EURO</name>
<evidence type="ECO:0000259" key="4">
    <source>
        <dbReference type="Pfam" id="PF01494"/>
    </source>
</evidence>
<sequence length="418" mass="47392">MRVLISGAGIAGPTLAWFLAKTGAHITVVEKAPTLLPHGQNVDIQGSARTVVDKMGLTEEVRRNNTTEKGTQFIDSYGRPFARMPVNEKASSASFTSEFEILRGDLAKVLYEATRNDTQTKYLFDTTIKRVIANTDESVRVELSSGDVEEYDLLVAADGQWSKVRKQVFPSEEIKVRDLGMYAVYYTIPRLPEDNDWWNIYQALGCRIITLRPDPHGTIRAMFTRMPCNDIQKQAWQKASRSDRKTQQELLRHEFADAGWQARRLLDNMDQAPDWYFQAMQQIKMNKWSKGRVICLGDTAFAPTPLTGMGTSLAMLGGYLLAGEISKLNTGQPVSNALDEYERIFRPFVEKICDIPWFVPGIGHPETAFKRAIFRLCIRAVTGIMRTSWIANRNFDTSNDEDFPLPIYPIFEQGRSKK</sequence>
<dbReference type="PANTHER" id="PTHR46865:SF2">
    <property type="entry name" value="MONOOXYGENASE"/>
    <property type="match status" value="1"/>
</dbReference>
<gene>
    <name evidence="5" type="ORF">H2200_012832</name>
</gene>
<proteinExistence type="predicted"/>
<evidence type="ECO:0000256" key="1">
    <source>
        <dbReference type="ARBA" id="ARBA00022630"/>
    </source>
</evidence>
<dbReference type="Proteomes" id="UP001172673">
    <property type="component" value="Unassembled WGS sequence"/>
</dbReference>
<dbReference type="AlphaFoldDB" id="A0AA38WWX2"/>
<dbReference type="InterPro" id="IPR036188">
    <property type="entry name" value="FAD/NAD-bd_sf"/>
</dbReference>
<dbReference type="Pfam" id="PF01494">
    <property type="entry name" value="FAD_binding_3"/>
    <property type="match status" value="1"/>
</dbReference>
<organism evidence="5 6">
    <name type="scientific">Cladophialophora chaetospira</name>
    <dbReference type="NCBI Taxonomy" id="386627"/>
    <lineage>
        <taxon>Eukaryota</taxon>
        <taxon>Fungi</taxon>
        <taxon>Dikarya</taxon>
        <taxon>Ascomycota</taxon>
        <taxon>Pezizomycotina</taxon>
        <taxon>Eurotiomycetes</taxon>
        <taxon>Chaetothyriomycetidae</taxon>
        <taxon>Chaetothyriales</taxon>
        <taxon>Herpotrichiellaceae</taxon>
        <taxon>Cladophialophora</taxon>
    </lineage>
</organism>
<keyword evidence="6" id="KW-1185">Reference proteome</keyword>
<dbReference type="GO" id="GO:0071949">
    <property type="term" value="F:FAD binding"/>
    <property type="evidence" value="ECO:0007669"/>
    <property type="project" value="InterPro"/>
</dbReference>
<protein>
    <recommendedName>
        <fullName evidence="4">FAD-binding domain-containing protein</fullName>
    </recommendedName>
</protein>
<dbReference type="InterPro" id="IPR002938">
    <property type="entry name" value="FAD-bd"/>
</dbReference>
<evidence type="ECO:0000313" key="6">
    <source>
        <dbReference type="Proteomes" id="UP001172673"/>
    </source>
</evidence>
<dbReference type="InterPro" id="IPR051704">
    <property type="entry name" value="FAD_aromatic-hydroxylase"/>
</dbReference>
<dbReference type="SUPFAM" id="SSF51905">
    <property type="entry name" value="FAD/NAD(P)-binding domain"/>
    <property type="match status" value="1"/>
</dbReference>
<dbReference type="EMBL" id="JAPDRK010000025">
    <property type="protein sequence ID" value="KAJ9602639.1"/>
    <property type="molecule type" value="Genomic_DNA"/>
</dbReference>
<dbReference type="PANTHER" id="PTHR46865">
    <property type="entry name" value="OXIDOREDUCTASE-RELATED"/>
    <property type="match status" value="1"/>
</dbReference>
<evidence type="ECO:0000256" key="3">
    <source>
        <dbReference type="ARBA" id="ARBA00023002"/>
    </source>
</evidence>
<evidence type="ECO:0000313" key="5">
    <source>
        <dbReference type="EMBL" id="KAJ9602639.1"/>
    </source>
</evidence>
<feature type="domain" description="FAD-binding" evidence="4">
    <location>
        <begin position="2"/>
        <end position="354"/>
    </location>
</feature>
<reference evidence="5" key="1">
    <citation type="submission" date="2022-10" db="EMBL/GenBank/DDBJ databases">
        <title>Culturing micro-colonial fungi from biological soil crusts in the Mojave desert and describing Neophaeococcomyces mojavensis, and introducing the new genera and species Taxawa tesnikishii.</title>
        <authorList>
            <person name="Kurbessoian T."/>
            <person name="Stajich J.E."/>
        </authorList>
    </citation>
    <scope>NUCLEOTIDE SEQUENCE</scope>
    <source>
        <strain evidence="5">TK_41</strain>
    </source>
</reference>
<dbReference type="Gene3D" id="3.50.50.60">
    <property type="entry name" value="FAD/NAD(P)-binding domain"/>
    <property type="match status" value="1"/>
</dbReference>
<accession>A0AA38WWX2</accession>